<protein>
    <submittedName>
        <fullName evidence="2">Uncharacterized protein</fullName>
    </submittedName>
</protein>
<gene>
    <name evidence="2" type="ORF">METZ01_LOCUS285618</name>
</gene>
<keyword evidence="1" id="KW-0812">Transmembrane</keyword>
<keyword evidence="1" id="KW-0472">Membrane</keyword>
<evidence type="ECO:0000256" key="1">
    <source>
        <dbReference type="SAM" id="Phobius"/>
    </source>
</evidence>
<dbReference type="EMBL" id="UINC01085325">
    <property type="protein sequence ID" value="SVC32764.1"/>
    <property type="molecule type" value="Genomic_DNA"/>
</dbReference>
<organism evidence="2">
    <name type="scientific">marine metagenome</name>
    <dbReference type="NCBI Taxonomy" id="408172"/>
    <lineage>
        <taxon>unclassified sequences</taxon>
        <taxon>metagenomes</taxon>
        <taxon>ecological metagenomes</taxon>
    </lineage>
</organism>
<proteinExistence type="predicted"/>
<reference evidence="2" key="1">
    <citation type="submission" date="2018-05" db="EMBL/GenBank/DDBJ databases">
        <authorList>
            <person name="Lanie J.A."/>
            <person name="Ng W.-L."/>
            <person name="Kazmierczak K.M."/>
            <person name="Andrzejewski T.M."/>
            <person name="Davidsen T.M."/>
            <person name="Wayne K.J."/>
            <person name="Tettelin H."/>
            <person name="Glass J.I."/>
            <person name="Rusch D."/>
            <person name="Podicherti R."/>
            <person name="Tsui H.-C.T."/>
            <person name="Winkler M.E."/>
        </authorList>
    </citation>
    <scope>NUCLEOTIDE SEQUENCE</scope>
</reference>
<evidence type="ECO:0000313" key="2">
    <source>
        <dbReference type="EMBL" id="SVC32764.1"/>
    </source>
</evidence>
<feature type="transmembrane region" description="Helical" evidence="1">
    <location>
        <begin position="21"/>
        <end position="40"/>
    </location>
</feature>
<keyword evidence="1" id="KW-1133">Transmembrane helix</keyword>
<dbReference type="AlphaFoldDB" id="A0A382L744"/>
<sequence>MNKVNMSKKEKNEQIWSVGSCIRLAFAACIPVIAIINVWVNTPVYFEKMMLFLF</sequence>
<name>A0A382L744_9ZZZZ</name>
<accession>A0A382L744</accession>